<organism evidence="8 9">
    <name type="scientific">Cyclostephanos tholiformis</name>
    <dbReference type="NCBI Taxonomy" id="382380"/>
    <lineage>
        <taxon>Eukaryota</taxon>
        <taxon>Sar</taxon>
        <taxon>Stramenopiles</taxon>
        <taxon>Ochrophyta</taxon>
        <taxon>Bacillariophyta</taxon>
        <taxon>Coscinodiscophyceae</taxon>
        <taxon>Thalassiosirophycidae</taxon>
        <taxon>Stephanodiscales</taxon>
        <taxon>Stephanodiscaceae</taxon>
        <taxon>Cyclostephanos</taxon>
    </lineage>
</organism>
<keyword evidence="4" id="KW-0479">Metal-binding</keyword>
<dbReference type="AlphaFoldDB" id="A0ABD3R8T4"/>
<gene>
    <name evidence="8" type="ORF">ACHAXA_007005</name>
</gene>
<keyword evidence="5" id="KW-0460">Magnesium</keyword>
<keyword evidence="2" id="KW-0329">Glyoxylate bypass</keyword>
<keyword evidence="3" id="KW-0816">Tricarboxylic acid cycle</keyword>
<evidence type="ECO:0008006" key="10">
    <source>
        <dbReference type="Google" id="ProtNLM"/>
    </source>
</evidence>
<evidence type="ECO:0000256" key="5">
    <source>
        <dbReference type="ARBA" id="ARBA00022842"/>
    </source>
</evidence>
<evidence type="ECO:0000256" key="2">
    <source>
        <dbReference type="ARBA" id="ARBA00022435"/>
    </source>
</evidence>
<dbReference type="Pfam" id="PF03971">
    <property type="entry name" value="IDH"/>
    <property type="match status" value="1"/>
</dbReference>
<protein>
    <recommendedName>
        <fullName evidence="10">Isocitrate dehydrogenase (NADP(+))</fullName>
    </recommendedName>
</protein>
<sequence>MSYLSKVIPLVRARSSSPIVFNPTLYSITAAQTPTLRPISPFSAALSNGSDHGSFGGHRGYATAFSGPCAGFWTANDFGTVRRWEAKASLTRSMSDVVLPEPPTSNHPHKPIPGVTGKLIYTETDEAPALATFSLFPVLSKFGAMAQIDVVPCDISVAGRILATFPEKLRPEQRVADNLSYLGDICKTPEAIVVKLPNISASIPQLDACIAELRLKGYDVPMFPHEPKTEEESAIRARYATVLGSAVNPVLREGNSDRRVAAPVKAYAQKNPHKMGIWSKASRTHVAHMDCGDFFSSEQSTTVKDATDVVIEHLAPDGTVTVLKESTKLQAGEVIDAATMNIQDLCAFYEREISDAKENDILLSLHLKATMMKVSDPIMFGHCVKVYFKNVFDKYGPLLEEIGANPNLGLGAVLDAIDSKLSPEKAKEIRDAIDACYEERPWLAMVNSDKGITNLHVPSDIIIDASMPVVIRDSGQMWNKDNELEDTKCLIPDRCYATMYQEVISYCKVHGQFDVATMGNVSNVGLMAQKAEEYGSHDKTFEIPAQGVVTVRDKNSNEVYFEHKVNTGDLWRMCQTKDAAIKDWVRLAVERAKATGSRGIFWLDKRRAHDASLIDKVNTYLKDHDLSGTDLSIMKPVDAIRVTMERCTDGKDTISITGNVLRDYLTDLFPILELGTSAKMLSIVPLLAGGGLYETGAGGSAPKHVQQFVKEGHLRWDSLGEYLATAVAFEQLGNMSGNKKAALLSKALNKAVGRILDNRKSPSRRVKEIDNRATNFYIALYWAEYLAEEDPAFKPLYEKLSSNRSKIVEEFKVSQGEPVDLGGYYMFDYEKTKRAMLPSATLNEIIENA</sequence>
<dbReference type="Proteomes" id="UP001530377">
    <property type="component" value="Unassembled WGS sequence"/>
</dbReference>
<evidence type="ECO:0000313" key="8">
    <source>
        <dbReference type="EMBL" id="KAL3809405.1"/>
    </source>
</evidence>
<keyword evidence="6" id="KW-0521">NADP</keyword>
<evidence type="ECO:0000256" key="7">
    <source>
        <dbReference type="ARBA" id="ARBA00023002"/>
    </source>
</evidence>
<evidence type="ECO:0000313" key="9">
    <source>
        <dbReference type="Proteomes" id="UP001530377"/>
    </source>
</evidence>
<dbReference type="GO" id="GO:0046872">
    <property type="term" value="F:metal ion binding"/>
    <property type="evidence" value="ECO:0007669"/>
    <property type="project" value="UniProtKB-KW"/>
</dbReference>
<dbReference type="PANTHER" id="PTHR36999:SF1">
    <property type="entry name" value="ISOCITRATE DEHYDROGENASE (NADP(+))"/>
    <property type="match status" value="1"/>
</dbReference>
<dbReference type="GO" id="GO:0006099">
    <property type="term" value="P:tricarboxylic acid cycle"/>
    <property type="evidence" value="ECO:0007669"/>
    <property type="project" value="UniProtKB-KW"/>
</dbReference>
<evidence type="ECO:0000256" key="3">
    <source>
        <dbReference type="ARBA" id="ARBA00022532"/>
    </source>
</evidence>
<dbReference type="SUPFAM" id="SSF53659">
    <property type="entry name" value="Isocitrate/Isopropylmalate dehydrogenase-like"/>
    <property type="match status" value="1"/>
</dbReference>
<comment type="caution">
    <text evidence="8">The sequence shown here is derived from an EMBL/GenBank/DDBJ whole genome shotgun (WGS) entry which is preliminary data.</text>
</comment>
<dbReference type="PANTHER" id="PTHR36999">
    <property type="entry name" value="ISOCITRATE DEHYDROGENASE [NADP]"/>
    <property type="match status" value="1"/>
</dbReference>
<dbReference type="GO" id="GO:0006097">
    <property type="term" value="P:glyoxylate cycle"/>
    <property type="evidence" value="ECO:0007669"/>
    <property type="project" value="UniProtKB-KW"/>
</dbReference>
<accession>A0ABD3R8T4</accession>
<dbReference type="EMBL" id="JALLPB020000410">
    <property type="protein sequence ID" value="KAL3809405.1"/>
    <property type="molecule type" value="Genomic_DNA"/>
</dbReference>
<comment type="cofactor">
    <cofactor evidence="1">
        <name>Mg(2+)</name>
        <dbReference type="ChEBI" id="CHEBI:18420"/>
    </cofactor>
</comment>
<reference evidence="8 9" key="1">
    <citation type="submission" date="2024-10" db="EMBL/GenBank/DDBJ databases">
        <title>Updated reference genomes for cyclostephanoid diatoms.</title>
        <authorList>
            <person name="Roberts W.R."/>
            <person name="Alverson A.J."/>
        </authorList>
    </citation>
    <scope>NUCLEOTIDE SEQUENCE [LARGE SCALE GENOMIC DNA]</scope>
    <source>
        <strain evidence="8 9">AJA228-03</strain>
    </source>
</reference>
<keyword evidence="7" id="KW-0560">Oxidoreductase</keyword>
<evidence type="ECO:0000256" key="4">
    <source>
        <dbReference type="ARBA" id="ARBA00022723"/>
    </source>
</evidence>
<evidence type="ECO:0000256" key="1">
    <source>
        <dbReference type="ARBA" id="ARBA00001946"/>
    </source>
</evidence>
<proteinExistence type="predicted"/>
<keyword evidence="9" id="KW-1185">Reference proteome</keyword>
<dbReference type="InterPro" id="IPR004436">
    <property type="entry name" value="Isocitrate_DH_NADP_mono"/>
</dbReference>
<name>A0ABD3R8T4_9STRA</name>
<dbReference type="GO" id="GO:0016491">
    <property type="term" value="F:oxidoreductase activity"/>
    <property type="evidence" value="ECO:0007669"/>
    <property type="project" value="UniProtKB-KW"/>
</dbReference>
<dbReference type="NCBIfam" id="TIGR00178">
    <property type="entry name" value="monomer_idh"/>
    <property type="match status" value="1"/>
</dbReference>
<evidence type="ECO:0000256" key="6">
    <source>
        <dbReference type="ARBA" id="ARBA00022857"/>
    </source>
</evidence>